<evidence type="ECO:0000313" key="3">
    <source>
        <dbReference type="Proteomes" id="UP001140502"/>
    </source>
</evidence>
<feature type="compositionally biased region" description="Basic and acidic residues" evidence="1">
    <location>
        <begin position="33"/>
        <end position="44"/>
    </location>
</feature>
<feature type="region of interest" description="Disordered" evidence="1">
    <location>
        <begin position="190"/>
        <end position="220"/>
    </location>
</feature>
<accession>A0A9W8WKE1</accession>
<feature type="region of interest" description="Disordered" evidence="1">
    <location>
        <begin position="33"/>
        <end position="70"/>
    </location>
</feature>
<feature type="region of interest" description="Disordered" evidence="1">
    <location>
        <begin position="297"/>
        <end position="382"/>
    </location>
</feature>
<feature type="compositionally biased region" description="Basic and acidic residues" evidence="1">
    <location>
        <begin position="88"/>
        <end position="97"/>
    </location>
</feature>
<keyword evidence="3" id="KW-1185">Reference proteome</keyword>
<evidence type="ECO:0000313" key="2">
    <source>
        <dbReference type="EMBL" id="KAJ4327566.1"/>
    </source>
</evidence>
<dbReference type="EMBL" id="JAPEUR010000022">
    <property type="protein sequence ID" value="KAJ4327566.1"/>
    <property type="molecule type" value="Genomic_DNA"/>
</dbReference>
<dbReference type="AlphaFoldDB" id="A0A9W8WKE1"/>
<feature type="region of interest" description="Disordered" evidence="1">
    <location>
        <begin position="84"/>
        <end position="152"/>
    </location>
</feature>
<gene>
    <name evidence="2" type="ORF">N0V84_001955</name>
</gene>
<name>A0A9W8WKE1_9HYPO</name>
<dbReference type="OrthoDB" id="5087176at2759"/>
<protein>
    <submittedName>
        <fullName evidence="2">Uncharacterized protein</fullName>
    </submittedName>
</protein>
<comment type="caution">
    <text evidence="2">The sequence shown here is derived from an EMBL/GenBank/DDBJ whole genome shotgun (WGS) entry which is preliminary data.</text>
</comment>
<proteinExistence type="predicted"/>
<organism evidence="2 3">
    <name type="scientific">Fusarium piperis</name>
    <dbReference type="NCBI Taxonomy" id="1435070"/>
    <lineage>
        <taxon>Eukaryota</taxon>
        <taxon>Fungi</taxon>
        <taxon>Dikarya</taxon>
        <taxon>Ascomycota</taxon>
        <taxon>Pezizomycotina</taxon>
        <taxon>Sordariomycetes</taxon>
        <taxon>Hypocreomycetidae</taxon>
        <taxon>Hypocreales</taxon>
        <taxon>Nectriaceae</taxon>
        <taxon>Fusarium</taxon>
        <taxon>Fusarium solani species complex</taxon>
    </lineage>
</organism>
<evidence type="ECO:0000256" key="1">
    <source>
        <dbReference type="SAM" id="MobiDB-lite"/>
    </source>
</evidence>
<sequence>MPSRSSNPSEDNKFSWKDQLSPRLMGLRGFRRASESTAKMRESENQQFTMMHFPDRPTRRITEAEIPSEEECKKYLIRMRKASFAEQLQRRKEEEQQHSPPPPEPPLRSTFGPFKAPFLPLTPAQEEENPFEAGAHGEALDNTTTGDFLRVPDDDARISNITEEGFNLARENSPQPVISEAKTVRLERVDNLSPGGSPDASPTSSPRVTESPREWSKRKQSVQMVAIQRTPDFQRKKQSVHTVLIRRPSRAVHDALSSHPVHTHLPPINVHIRQDSSSDLLCRVCHVGLAENSGTCSACGEEYSAPTSPSQSHHDLPGANFTRPQYKQPRPIKKYNRPPPLIPQSLDTIASLHRPSASLASDPEVNQLSPPPSPRSPSSATHPVQRVITMADAPLTPLSALPTPEVLKRFQQEIEGKAGGSMFDDPWTVRTIAEESNSFENAWDRKASGTESDVYEDDWADYYFDEGNFDAGRRKHVKVTTPEVQGFMQRELSLDEYDGAFASPVNPGPGWI</sequence>
<reference evidence="2" key="1">
    <citation type="submission" date="2022-10" db="EMBL/GenBank/DDBJ databases">
        <title>Tapping the CABI collections for fungal endophytes: first genome assemblies for Collariella, Neodidymelliopsis, Ascochyta clinopodiicola, Didymella pomorum, Didymosphaeria variabile, Neocosmospora piperis and Neocucurbitaria cava.</title>
        <authorList>
            <person name="Hill R."/>
        </authorList>
    </citation>
    <scope>NUCLEOTIDE SEQUENCE</scope>
    <source>
        <strain evidence="2">IMI 366586</strain>
    </source>
</reference>
<feature type="compositionally biased region" description="Basic and acidic residues" evidence="1">
    <location>
        <begin position="53"/>
        <end position="63"/>
    </location>
</feature>
<feature type="region of interest" description="Disordered" evidence="1">
    <location>
        <begin position="1"/>
        <end position="21"/>
    </location>
</feature>
<dbReference type="Proteomes" id="UP001140502">
    <property type="component" value="Unassembled WGS sequence"/>
</dbReference>